<keyword evidence="2" id="KW-0812">Transmembrane</keyword>
<feature type="transmembrane region" description="Helical" evidence="2">
    <location>
        <begin position="12"/>
        <end position="30"/>
    </location>
</feature>
<reference evidence="4" key="1">
    <citation type="submission" date="2016-10" db="EMBL/GenBank/DDBJ databases">
        <authorList>
            <person name="Varghese N."/>
            <person name="Submissions S."/>
        </authorList>
    </citation>
    <scope>NUCLEOTIDE SEQUENCE [LARGE SCALE GENOMIC DNA]</scope>
    <source>
        <strain evidence="4">DSM 24536</strain>
    </source>
</reference>
<dbReference type="Proteomes" id="UP000199226">
    <property type="component" value="Unassembled WGS sequence"/>
</dbReference>
<proteinExistence type="predicted"/>
<feature type="region of interest" description="Disordered" evidence="1">
    <location>
        <begin position="44"/>
        <end position="66"/>
    </location>
</feature>
<dbReference type="OrthoDB" id="949965at2"/>
<dbReference type="STRING" id="990371.SAMN05421813_13128"/>
<evidence type="ECO:0000313" key="4">
    <source>
        <dbReference type="Proteomes" id="UP000199226"/>
    </source>
</evidence>
<evidence type="ECO:0000256" key="1">
    <source>
        <dbReference type="SAM" id="MobiDB-lite"/>
    </source>
</evidence>
<name>A0A1G9XLC5_9SPHI</name>
<keyword evidence="2" id="KW-0472">Membrane</keyword>
<accession>A0A1G9XLC5</accession>
<dbReference type="RefSeq" id="WP_090706580.1">
    <property type="nucleotide sequence ID" value="NZ_FNHH01000031.1"/>
</dbReference>
<protein>
    <submittedName>
        <fullName evidence="3">Uncharacterized protein</fullName>
    </submittedName>
</protein>
<gene>
    <name evidence="3" type="ORF">SAMN05421813_13128</name>
</gene>
<dbReference type="AlphaFoldDB" id="A0A1G9XLC5"/>
<organism evidence="3 4">
    <name type="scientific">Daejeonella rubra</name>
    <dbReference type="NCBI Taxonomy" id="990371"/>
    <lineage>
        <taxon>Bacteria</taxon>
        <taxon>Pseudomonadati</taxon>
        <taxon>Bacteroidota</taxon>
        <taxon>Sphingobacteriia</taxon>
        <taxon>Sphingobacteriales</taxon>
        <taxon>Sphingobacteriaceae</taxon>
        <taxon>Daejeonella</taxon>
    </lineage>
</organism>
<keyword evidence="4" id="KW-1185">Reference proteome</keyword>
<evidence type="ECO:0000256" key="2">
    <source>
        <dbReference type="SAM" id="Phobius"/>
    </source>
</evidence>
<dbReference type="EMBL" id="FNHH01000031">
    <property type="protein sequence ID" value="SDM97568.1"/>
    <property type="molecule type" value="Genomic_DNA"/>
</dbReference>
<evidence type="ECO:0000313" key="3">
    <source>
        <dbReference type="EMBL" id="SDM97568.1"/>
    </source>
</evidence>
<keyword evidence="2" id="KW-1133">Transmembrane helix</keyword>
<feature type="compositionally biased region" description="Polar residues" evidence="1">
    <location>
        <begin position="44"/>
        <end position="54"/>
    </location>
</feature>
<sequence length="87" mass="10129">MLTSINWQQYLLIIATMGIVYYAIILFFYYRIELIALFHRSTSQQTTPEPSHLNQHPILGDINQESTPPLLLSEDLRFSDATEENEN</sequence>